<name>A0A1B6J0V4_9HEMI</name>
<keyword evidence="6" id="KW-0239">DNA-directed DNA polymerase</keyword>
<evidence type="ECO:0000256" key="3">
    <source>
        <dbReference type="ARBA" id="ARBA00022679"/>
    </source>
</evidence>
<dbReference type="Pfam" id="PF03175">
    <property type="entry name" value="DNA_pol_B_2"/>
    <property type="match status" value="1"/>
</dbReference>
<evidence type="ECO:0000256" key="6">
    <source>
        <dbReference type="ARBA" id="ARBA00022932"/>
    </source>
</evidence>
<keyword evidence="4" id="KW-0548">Nucleotidyltransferase</keyword>
<dbReference type="GO" id="GO:0000166">
    <property type="term" value="F:nucleotide binding"/>
    <property type="evidence" value="ECO:0007669"/>
    <property type="project" value="InterPro"/>
</dbReference>
<evidence type="ECO:0000256" key="8">
    <source>
        <dbReference type="ARBA" id="ARBA00049244"/>
    </source>
</evidence>
<keyword evidence="5" id="KW-0235">DNA replication</keyword>
<dbReference type="PANTHER" id="PTHR31511:SF12">
    <property type="entry name" value="RHO TERMINATION FACTOR N-TERMINAL DOMAIN-CONTAINING PROTEIN"/>
    <property type="match status" value="1"/>
</dbReference>
<accession>A0A1B6J0V4</accession>
<feature type="domain" description="DNA-directed DNA polymerase family B mitochondria/virus" evidence="9">
    <location>
        <begin position="10"/>
        <end position="231"/>
    </location>
</feature>
<dbReference type="GO" id="GO:0006260">
    <property type="term" value="P:DNA replication"/>
    <property type="evidence" value="ECO:0007669"/>
    <property type="project" value="UniProtKB-KW"/>
</dbReference>
<comment type="similarity">
    <text evidence="1">Belongs to the DNA polymerase type-B family.</text>
</comment>
<dbReference type="EC" id="2.7.7.7" evidence="2"/>
<evidence type="ECO:0000259" key="9">
    <source>
        <dbReference type="Pfam" id="PF03175"/>
    </source>
</evidence>
<sequence>TSYLTYLYANNLYGWAMSQYMPYKNFKWCKTDIDVTKVPDDAPTGYILEVDLEYPEQLHDLHSDLPLAPERRVPPGSKEEKLLTTLLEKEKYVVHYRNLKQYLSLGMKLKKVHRVLSFSQSAWLKPYIDLNTEMRTQARNEFEKDFFKLMNNSVFGKTMENIRNRVDIRLATKDKQVDKWTAQPNFKSRTIFTEQLAAVHMSKTKLMFNKAIYVGMSILDVSKTLMYDFHYNVIKRR</sequence>
<dbReference type="InterPro" id="IPR043502">
    <property type="entry name" value="DNA/RNA_pol_sf"/>
</dbReference>
<organism evidence="10">
    <name type="scientific">Homalodisca liturata</name>
    <dbReference type="NCBI Taxonomy" id="320908"/>
    <lineage>
        <taxon>Eukaryota</taxon>
        <taxon>Metazoa</taxon>
        <taxon>Ecdysozoa</taxon>
        <taxon>Arthropoda</taxon>
        <taxon>Hexapoda</taxon>
        <taxon>Insecta</taxon>
        <taxon>Pterygota</taxon>
        <taxon>Neoptera</taxon>
        <taxon>Paraneoptera</taxon>
        <taxon>Hemiptera</taxon>
        <taxon>Auchenorrhyncha</taxon>
        <taxon>Membracoidea</taxon>
        <taxon>Cicadellidae</taxon>
        <taxon>Cicadellinae</taxon>
        <taxon>Proconiini</taxon>
        <taxon>Homalodisca</taxon>
    </lineage>
</organism>
<feature type="non-terminal residue" evidence="10">
    <location>
        <position position="237"/>
    </location>
</feature>
<proteinExistence type="inferred from homology"/>
<gene>
    <name evidence="10" type="ORF">g.6525</name>
</gene>
<dbReference type="GO" id="GO:0003677">
    <property type="term" value="F:DNA binding"/>
    <property type="evidence" value="ECO:0007669"/>
    <property type="project" value="UniProtKB-KW"/>
</dbReference>
<dbReference type="GO" id="GO:0003887">
    <property type="term" value="F:DNA-directed DNA polymerase activity"/>
    <property type="evidence" value="ECO:0007669"/>
    <property type="project" value="UniProtKB-KW"/>
</dbReference>
<dbReference type="InterPro" id="IPR004868">
    <property type="entry name" value="DNA-dir_DNA_pol_B_mt/vir"/>
</dbReference>
<keyword evidence="3" id="KW-0808">Transferase</keyword>
<reference evidence="10" key="1">
    <citation type="submission" date="2015-11" db="EMBL/GenBank/DDBJ databases">
        <title>De novo transcriptome assembly of four potential Pierce s Disease insect vectors from Arizona vineyards.</title>
        <authorList>
            <person name="Tassone E.E."/>
        </authorList>
    </citation>
    <scope>NUCLEOTIDE SEQUENCE</scope>
</reference>
<dbReference type="PANTHER" id="PTHR31511">
    <property type="entry name" value="PROTEIN CBG23764"/>
    <property type="match status" value="1"/>
</dbReference>
<dbReference type="AlphaFoldDB" id="A0A1B6J0V4"/>
<comment type="catalytic activity">
    <reaction evidence="8">
        <text>DNA(n) + a 2'-deoxyribonucleoside 5'-triphosphate = DNA(n+1) + diphosphate</text>
        <dbReference type="Rhea" id="RHEA:22508"/>
        <dbReference type="Rhea" id="RHEA-COMP:17339"/>
        <dbReference type="Rhea" id="RHEA-COMP:17340"/>
        <dbReference type="ChEBI" id="CHEBI:33019"/>
        <dbReference type="ChEBI" id="CHEBI:61560"/>
        <dbReference type="ChEBI" id="CHEBI:173112"/>
        <dbReference type="EC" id="2.7.7.7"/>
    </reaction>
</comment>
<evidence type="ECO:0000256" key="2">
    <source>
        <dbReference type="ARBA" id="ARBA00012417"/>
    </source>
</evidence>
<keyword evidence="7" id="KW-0238">DNA-binding</keyword>
<feature type="non-terminal residue" evidence="10">
    <location>
        <position position="1"/>
    </location>
</feature>
<protein>
    <recommendedName>
        <fullName evidence="2">DNA-directed DNA polymerase</fullName>
        <ecNumber evidence="2">2.7.7.7</ecNumber>
    </recommendedName>
</protein>
<dbReference type="EMBL" id="GECU01014895">
    <property type="protein sequence ID" value="JAS92811.1"/>
    <property type="molecule type" value="Transcribed_RNA"/>
</dbReference>
<evidence type="ECO:0000313" key="10">
    <source>
        <dbReference type="EMBL" id="JAS92811.1"/>
    </source>
</evidence>
<evidence type="ECO:0000256" key="5">
    <source>
        <dbReference type="ARBA" id="ARBA00022705"/>
    </source>
</evidence>
<evidence type="ECO:0000256" key="7">
    <source>
        <dbReference type="ARBA" id="ARBA00023125"/>
    </source>
</evidence>
<evidence type="ECO:0000256" key="4">
    <source>
        <dbReference type="ARBA" id="ARBA00022695"/>
    </source>
</evidence>
<evidence type="ECO:0000256" key="1">
    <source>
        <dbReference type="ARBA" id="ARBA00005755"/>
    </source>
</evidence>
<dbReference type="SUPFAM" id="SSF56672">
    <property type="entry name" value="DNA/RNA polymerases"/>
    <property type="match status" value="1"/>
</dbReference>